<reference evidence="3" key="1">
    <citation type="submission" date="2016-04" db="EMBL/GenBank/DDBJ databases">
        <authorList>
            <person name="Guldener U."/>
            <person name="Guldener U."/>
        </authorList>
    </citation>
    <scope>NUCLEOTIDE SEQUENCE [LARGE SCALE GENOMIC DNA]</scope>
    <source>
        <strain evidence="3">UB2112</strain>
    </source>
</reference>
<sequence>MTTTTDDSLDISAQLFWQSATPTSSATQTKNIPVPSQSGKKNFTWSSADVLCLVTIIYDSAPVKPNHIKAKLRWVQETYYKEKKKLSLTGAGMLLEDMDASNLSYTSCLALSTKYAWFEKMHKMMNGQSSAKPATLITTPSLNFTSNDKAGMPPYSSAEIPMDLSGSEPYDHSAHGHGLPPILDLMDSTNPPAAIASTSGASVAGAGDDDIFTMPFPSQARLSFSAAGGLDVFESSSSSSSALLSPSTKCKRGALDHKHNMLVEAFYHSSINTLQIHLQLEQEHTRCERMLEAECTKCEEMHMQHKREEKEHNKHICTCDCDMVMEMVRLLASQASGEKDTRQNTSNNNNTDSSFNLPAL</sequence>
<feature type="compositionally biased region" description="Low complexity" evidence="1">
    <location>
        <begin position="344"/>
        <end position="360"/>
    </location>
</feature>
<accession>A0A1K0GQX0</accession>
<gene>
    <name evidence="2" type="ORF">UBRO_20670</name>
</gene>
<protein>
    <submittedName>
        <fullName evidence="2">Uncharacterized protein</fullName>
    </submittedName>
</protein>
<dbReference type="EMBL" id="LT558123">
    <property type="protein sequence ID" value="SAM82449.1"/>
    <property type="molecule type" value="Genomic_DNA"/>
</dbReference>
<name>A0A1K0GQX0_9BASI</name>
<feature type="region of interest" description="Disordered" evidence="1">
    <location>
        <begin position="335"/>
        <end position="360"/>
    </location>
</feature>
<organism evidence="2 3">
    <name type="scientific">Ustilago bromivora</name>
    <dbReference type="NCBI Taxonomy" id="307758"/>
    <lineage>
        <taxon>Eukaryota</taxon>
        <taxon>Fungi</taxon>
        <taxon>Dikarya</taxon>
        <taxon>Basidiomycota</taxon>
        <taxon>Ustilaginomycotina</taxon>
        <taxon>Ustilaginomycetes</taxon>
        <taxon>Ustilaginales</taxon>
        <taxon>Ustilaginaceae</taxon>
        <taxon>Ustilago</taxon>
    </lineage>
</organism>
<evidence type="ECO:0000313" key="3">
    <source>
        <dbReference type="Proteomes" id="UP000179920"/>
    </source>
</evidence>
<proteinExistence type="predicted"/>
<evidence type="ECO:0000256" key="1">
    <source>
        <dbReference type="SAM" id="MobiDB-lite"/>
    </source>
</evidence>
<evidence type="ECO:0000313" key="2">
    <source>
        <dbReference type="EMBL" id="SAM82449.1"/>
    </source>
</evidence>
<dbReference type="Proteomes" id="UP000179920">
    <property type="component" value="Chromosome VII"/>
</dbReference>
<dbReference type="AlphaFoldDB" id="A0A1K0GQX0"/>